<reference evidence="2 3" key="1">
    <citation type="journal article" date="2012" name="Genet. Mol. Biol.">
        <title>Analysis of 16S rRNA and mxaF genes revealing insights into Methylobacterium niche-specific plant association.</title>
        <authorList>
            <person name="Dourado M.N."/>
            <person name="Andreote F.D."/>
            <person name="Dini-Andreote F."/>
            <person name="Conti R."/>
            <person name="Araujo J.M."/>
            <person name="Araujo W.L."/>
        </authorList>
    </citation>
    <scope>NUCLEOTIDE SEQUENCE [LARGE SCALE GENOMIC DNA]</scope>
    <source>
        <strain evidence="2 3">SR1.6/6</strain>
    </source>
</reference>
<feature type="transmembrane region" description="Helical" evidence="1">
    <location>
        <begin position="12"/>
        <end position="30"/>
    </location>
</feature>
<reference evidence="2 3" key="2">
    <citation type="journal article" date="2013" name="Genome Announc.">
        <title>Draft Genome Sequence of Methylobacterium mesophilicum Strain SR1.6/6, Isolated from Citrus sinensis.</title>
        <authorList>
            <person name="Marinho Almeida D."/>
            <person name="Dini-Andreote F."/>
            <person name="Camargo Neves A.A."/>
            <person name="Juca Ramos R.T."/>
            <person name="Andreote F.D."/>
            <person name="Carneiro A.R."/>
            <person name="Oliveira de Souza Lima A."/>
            <person name="Caracciolo Gomes de Sa P.H."/>
            <person name="Ribeiro Barbosa M.S."/>
            <person name="Araujo W.L."/>
            <person name="Silva A."/>
        </authorList>
    </citation>
    <scope>NUCLEOTIDE SEQUENCE [LARGE SCALE GENOMIC DNA]</scope>
    <source>
        <strain evidence="2 3">SR1.6/6</strain>
    </source>
</reference>
<sequence>MSDVTTRGPGHPSRIIFVATSLFGAAVGFASGDLVWFTLAVIGCAAVLCVGYGLTRRRLGWKPLSADYLLDLMRVLGPS</sequence>
<gene>
    <name evidence="2" type="ORF">MMSR116_28895</name>
</gene>
<evidence type="ECO:0000313" key="2">
    <source>
        <dbReference type="EMBL" id="QGY05462.1"/>
    </source>
</evidence>
<keyword evidence="1" id="KW-1133">Transmembrane helix</keyword>
<protein>
    <submittedName>
        <fullName evidence="2">Uncharacterized protein</fullName>
    </submittedName>
</protein>
<dbReference type="EMBL" id="CP043538">
    <property type="protein sequence ID" value="QGY05462.1"/>
    <property type="molecule type" value="Genomic_DNA"/>
</dbReference>
<feature type="transmembrane region" description="Helical" evidence="1">
    <location>
        <begin position="36"/>
        <end position="55"/>
    </location>
</feature>
<dbReference type="RefSeq" id="WP_010684302.1">
    <property type="nucleotide sequence ID" value="NZ_CP043538.1"/>
</dbReference>
<dbReference type="Proteomes" id="UP000012488">
    <property type="component" value="Chromosome"/>
</dbReference>
<proteinExistence type="predicted"/>
<keyword evidence="1" id="KW-0812">Transmembrane</keyword>
<organism evidence="2 3">
    <name type="scientific">Methylobacterium mesophilicum SR1.6/6</name>
    <dbReference type="NCBI Taxonomy" id="908290"/>
    <lineage>
        <taxon>Bacteria</taxon>
        <taxon>Pseudomonadati</taxon>
        <taxon>Pseudomonadota</taxon>
        <taxon>Alphaproteobacteria</taxon>
        <taxon>Hyphomicrobiales</taxon>
        <taxon>Methylobacteriaceae</taxon>
        <taxon>Methylobacterium</taxon>
    </lineage>
</organism>
<keyword evidence="1" id="KW-0472">Membrane</keyword>
<name>A0A6B9FTV0_9HYPH</name>
<dbReference type="OrthoDB" id="8001905at2"/>
<evidence type="ECO:0000256" key="1">
    <source>
        <dbReference type="SAM" id="Phobius"/>
    </source>
</evidence>
<accession>A0A6B9FTV0</accession>
<dbReference type="AlphaFoldDB" id="A0A6B9FTV0"/>
<dbReference type="KEGG" id="mmes:MMSR116_28895"/>
<evidence type="ECO:0000313" key="3">
    <source>
        <dbReference type="Proteomes" id="UP000012488"/>
    </source>
</evidence>